<dbReference type="Proteomes" id="UP001458880">
    <property type="component" value="Unassembled WGS sequence"/>
</dbReference>
<keyword evidence="1" id="KW-0175">Coiled coil</keyword>
<evidence type="ECO:0000313" key="2">
    <source>
        <dbReference type="EMBL" id="KAK9681034.1"/>
    </source>
</evidence>
<feature type="coiled-coil region" evidence="1">
    <location>
        <begin position="59"/>
        <end position="107"/>
    </location>
</feature>
<protein>
    <recommendedName>
        <fullName evidence="4">Kinetochore protein Spc24</fullName>
    </recommendedName>
</protein>
<comment type="caution">
    <text evidence="2">The sequence shown here is derived from an EMBL/GenBank/DDBJ whole genome shotgun (WGS) entry which is preliminary data.</text>
</comment>
<accession>A0AAW1HWA4</accession>
<sequence length="173" mass="20232">MQIEDFLQTLRSIVQNDEESTQKICEIITTRGETYTQGYLSKITSATKSKEDMVNNLCLEKIDHTMEELETVLKEVESKAAQYEKKIAKLEMQKARLLSNRKHAQYQTKLDNVKAILRCSKAIFPVEFDYSEKNITGFMHNDLTEEYRAFELPPENSASNTKYAWKYLERLFP</sequence>
<evidence type="ECO:0008006" key="4">
    <source>
        <dbReference type="Google" id="ProtNLM"/>
    </source>
</evidence>
<evidence type="ECO:0000313" key="3">
    <source>
        <dbReference type="Proteomes" id="UP001458880"/>
    </source>
</evidence>
<name>A0AAW1HWA4_POPJA</name>
<organism evidence="2 3">
    <name type="scientific">Popillia japonica</name>
    <name type="common">Japanese beetle</name>
    <dbReference type="NCBI Taxonomy" id="7064"/>
    <lineage>
        <taxon>Eukaryota</taxon>
        <taxon>Metazoa</taxon>
        <taxon>Ecdysozoa</taxon>
        <taxon>Arthropoda</taxon>
        <taxon>Hexapoda</taxon>
        <taxon>Insecta</taxon>
        <taxon>Pterygota</taxon>
        <taxon>Neoptera</taxon>
        <taxon>Endopterygota</taxon>
        <taxon>Coleoptera</taxon>
        <taxon>Polyphaga</taxon>
        <taxon>Scarabaeiformia</taxon>
        <taxon>Scarabaeidae</taxon>
        <taxon>Rutelinae</taxon>
        <taxon>Popillia</taxon>
    </lineage>
</organism>
<dbReference type="AlphaFoldDB" id="A0AAW1HWA4"/>
<keyword evidence="3" id="KW-1185">Reference proteome</keyword>
<gene>
    <name evidence="2" type="ORF">QE152_g38630</name>
</gene>
<evidence type="ECO:0000256" key="1">
    <source>
        <dbReference type="SAM" id="Coils"/>
    </source>
</evidence>
<reference evidence="2 3" key="1">
    <citation type="journal article" date="2024" name="BMC Genomics">
        <title>De novo assembly and annotation of Popillia japonica's genome with initial clues to its potential as an invasive pest.</title>
        <authorList>
            <person name="Cucini C."/>
            <person name="Boschi S."/>
            <person name="Funari R."/>
            <person name="Cardaioli E."/>
            <person name="Iannotti N."/>
            <person name="Marturano G."/>
            <person name="Paoli F."/>
            <person name="Bruttini M."/>
            <person name="Carapelli A."/>
            <person name="Frati F."/>
            <person name="Nardi F."/>
        </authorList>
    </citation>
    <scope>NUCLEOTIDE SEQUENCE [LARGE SCALE GENOMIC DNA]</scope>
    <source>
        <strain evidence="2">DMR45628</strain>
    </source>
</reference>
<dbReference type="EMBL" id="JASPKY010000853">
    <property type="protein sequence ID" value="KAK9681034.1"/>
    <property type="molecule type" value="Genomic_DNA"/>
</dbReference>
<proteinExistence type="predicted"/>